<comment type="caution">
    <text evidence="1">The sequence shown here is derived from an EMBL/GenBank/DDBJ whole genome shotgun (WGS) entry which is preliminary data.</text>
</comment>
<dbReference type="EMBL" id="BQNB010021250">
    <property type="protein sequence ID" value="GJU04455.1"/>
    <property type="molecule type" value="Genomic_DNA"/>
</dbReference>
<reference evidence="1" key="1">
    <citation type="journal article" date="2022" name="Int. J. Mol. Sci.">
        <title>Draft Genome of Tanacetum Coccineum: Genomic Comparison of Closely Related Tanacetum-Family Plants.</title>
        <authorList>
            <person name="Yamashiro T."/>
            <person name="Shiraishi A."/>
            <person name="Nakayama K."/>
            <person name="Satake H."/>
        </authorList>
    </citation>
    <scope>NUCLEOTIDE SEQUENCE</scope>
</reference>
<reference evidence="1" key="2">
    <citation type="submission" date="2022-01" db="EMBL/GenBank/DDBJ databases">
        <authorList>
            <person name="Yamashiro T."/>
            <person name="Shiraishi A."/>
            <person name="Satake H."/>
            <person name="Nakayama K."/>
        </authorList>
    </citation>
    <scope>NUCLEOTIDE SEQUENCE</scope>
</reference>
<keyword evidence="2" id="KW-1185">Reference proteome</keyword>
<gene>
    <name evidence="1" type="ORF">Tco_1120885</name>
</gene>
<organism evidence="1 2">
    <name type="scientific">Tanacetum coccineum</name>
    <dbReference type="NCBI Taxonomy" id="301880"/>
    <lineage>
        <taxon>Eukaryota</taxon>
        <taxon>Viridiplantae</taxon>
        <taxon>Streptophyta</taxon>
        <taxon>Embryophyta</taxon>
        <taxon>Tracheophyta</taxon>
        <taxon>Spermatophyta</taxon>
        <taxon>Magnoliopsida</taxon>
        <taxon>eudicotyledons</taxon>
        <taxon>Gunneridae</taxon>
        <taxon>Pentapetalae</taxon>
        <taxon>asterids</taxon>
        <taxon>campanulids</taxon>
        <taxon>Asterales</taxon>
        <taxon>Asteraceae</taxon>
        <taxon>Asteroideae</taxon>
        <taxon>Anthemideae</taxon>
        <taxon>Anthemidinae</taxon>
        <taxon>Tanacetum</taxon>
    </lineage>
</organism>
<dbReference type="Proteomes" id="UP001151760">
    <property type="component" value="Unassembled WGS sequence"/>
</dbReference>
<evidence type="ECO:0000313" key="2">
    <source>
        <dbReference type="Proteomes" id="UP001151760"/>
    </source>
</evidence>
<protein>
    <submittedName>
        <fullName evidence="1">Uncharacterized protein</fullName>
    </submittedName>
</protein>
<sequence>MNGGRWGGSGCGPRTDLSGWGIQGWVVGSVVSFTWIGRGHIWCGWEALGGERSRKDGGDVGDKLDRRMGGYTVNV</sequence>
<proteinExistence type="predicted"/>
<name>A0ABQ5IW54_9ASTR</name>
<accession>A0ABQ5IW54</accession>
<evidence type="ECO:0000313" key="1">
    <source>
        <dbReference type="EMBL" id="GJU04455.1"/>
    </source>
</evidence>